<keyword evidence="5" id="KW-1185">Reference proteome</keyword>
<evidence type="ECO:0000256" key="2">
    <source>
        <dbReference type="SAM" id="Phobius"/>
    </source>
</evidence>
<feature type="transmembrane region" description="Helical" evidence="2">
    <location>
        <begin position="1110"/>
        <end position="1128"/>
    </location>
</feature>
<dbReference type="Gene3D" id="2.60.40.3440">
    <property type="match status" value="1"/>
</dbReference>
<dbReference type="InterPro" id="IPR011641">
    <property type="entry name" value="Tyr-kin_ephrin_A/B_rcpt-like"/>
</dbReference>
<dbReference type="SMART" id="SM01411">
    <property type="entry name" value="Ephrin_rec_like"/>
    <property type="match status" value="1"/>
</dbReference>
<keyword evidence="2" id="KW-0472">Membrane</keyword>
<feature type="domain" description="Tyrosine-protein kinase ephrin type A/B receptor-like" evidence="3">
    <location>
        <begin position="589"/>
        <end position="619"/>
    </location>
</feature>
<feature type="transmembrane region" description="Helical" evidence="2">
    <location>
        <begin position="1140"/>
        <end position="1159"/>
    </location>
</feature>
<gene>
    <name evidence="4" type="ORF">WJX72_000082</name>
</gene>
<feature type="transmembrane region" description="Helical" evidence="2">
    <location>
        <begin position="853"/>
        <end position="873"/>
    </location>
</feature>
<feature type="transmembrane region" description="Helical" evidence="2">
    <location>
        <begin position="1165"/>
        <end position="1190"/>
    </location>
</feature>
<name>A0AAW1Q699_9CHLO</name>
<evidence type="ECO:0000313" key="5">
    <source>
        <dbReference type="Proteomes" id="UP001489004"/>
    </source>
</evidence>
<evidence type="ECO:0000259" key="3">
    <source>
        <dbReference type="Pfam" id="PF07699"/>
    </source>
</evidence>
<feature type="transmembrane region" description="Helical" evidence="2">
    <location>
        <begin position="768"/>
        <end position="786"/>
    </location>
</feature>
<dbReference type="PANTHER" id="PTHR11319:SF35">
    <property type="entry name" value="OUTER MEMBRANE PROTEIN PMPC-RELATED"/>
    <property type="match status" value="1"/>
</dbReference>
<feature type="region of interest" description="Disordered" evidence="1">
    <location>
        <begin position="1220"/>
        <end position="1257"/>
    </location>
</feature>
<comment type="caution">
    <text evidence="4">The sequence shown here is derived from an EMBL/GenBank/DDBJ whole genome shotgun (WGS) entry which is preliminary data.</text>
</comment>
<proteinExistence type="predicted"/>
<dbReference type="EMBL" id="JALJOR010000004">
    <property type="protein sequence ID" value="KAK9817645.1"/>
    <property type="molecule type" value="Genomic_DNA"/>
</dbReference>
<sequence>MPQPPIRPGGLGMGMRLSGPATVPWLLLLLLAATYNIGLCQNPLFSTDQDTTLAMMLALQADANNPPSYRDPIVIQAMCQPKLGTLAIDPGFTGAATYAPQGTKHGLDLFSYEITDSTPVTPQSALLLAQVDVNAVNHPPMQPADTTWSIAASLTAGTAYVGKLNPDPPYDSDNDLLTYSVVTQPTWATVTISGVNTVTVLPKPSAANVADNFVYKVTDCCPSANTNPAACSYGVAWNPSLYPKQACTPSTLVTVSFSIGAPQGLPNVIGNSAATALTFLEDIAFTGPINRDAVAGETNTSASNYLYQITRQPTKGTLQLLCAGADRCNGYPYGQFSYTPNANANGADDFGVTLADPTNPTATSTPADIHVYITPANDPPVAASSVVVVPMLLPPSGLFNAADYAPTSNTSLITVKAVDVDNAAYSSAANTAAIAFSIAANNYPTRGSLYRYTGAMGMGQPIATVLPDTAYLMYTPSATSDTYEIQLFYLPFPQSAGLAFRGLPLDAATITFTDMAGGAAAGISAPYSLPQTIMATLTFNVPCALGWSRDGASPGSISFCVPCPAGTFAGTLDQDMCEPCTAGSFTAVSGSSTCRRCPINSWQDRGGQSSCNSCPQNTDKSGTSVTDGDGKMQLSDCLCAGADPTKKPTVPGGRGYYGVAGQPCMPCPGPSTPGDPEWTLCPDPGMRWPRNNFGYFVHIPPNATAATLATASACDPPFACPGRLTLQQMRDQPCESGYGGERCSVCAKNPSFYRYQGTCRRCPKGRPVWFVIGFGILAVLFIPILFKINGFISKIPSLTITLNFAQILAIFPAYHIRWPPVFRRILELFSVFNFNFELVHPECSVAWSWRKKFLISLEIPLGIVGLLSAAIIVKLAHHALARCLGPPLKRCFPTVLCAANTLGCSFYRPCNTCRAAGHRPRAGVAGPPPAVKGLRALRGKLRYALGHFLTSPPPRDELIAFVRKAVMALLLFFKVAYVFLSRAVIEYLSCTKDTATGKYFLAADPSIQCYHRGVYLPDDTFNVWGSLLVVGVVALLAYPVGIIAALGALLYKARGGLHSKPVMEMLGTVYFPYAEKWFFWEVVLMARKVLIVLFQVIFSNDTVGNGLRQSISGMIVLLLSLMGQMYAYPFANLYCNHLEAATIGAQFFGLYVGTVLLSPKNSRGFSFLLEGVACVASVVALIACLIFIAIDTEPLVAEKLEGWRQQRRRQARVKAKAKAAQLSADRHKHTGGEESQPLQGPRHSSGRAGAQRTQQAQQALPSLGAVAKVHAFVRRAWLTRQLATFLTPTGARVTWELLRRQDEHLPSKAEIGACFQAMAQAITEKDDLRLSAPRPPHLSMVKHLRARTRTAVLEGLSRGDRATACEVRDVLETILAEQKQTTRQRRRQDALWRRCLPNLSWRRSNQL</sequence>
<feature type="region of interest" description="Disordered" evidence="1">
    <location>
        <begin position="603"/>
        <end position="626"/>
    </location>
</feature>
<feature type="compositionally biased region" description="Low complexity" evidence="1">
    <location>
        <begin position="1246"/>
        <end position="1257"/>
    </location>
</feature>
<dbReference type="PANTHER" id="PTHR11319">
    <property type="entry name" value="G PROTEIN-COUPLED RECEPTOR-RELATED"/>
    <property type="match status" value="1"/>
</dbReference>
<keyword evidence="2" id="KW-0812">Transmembrane</keyword>
<evidence type="ECO:0000313" key="4">
    <source>
        <dbReference type="EMBL" id="KAK9817645.1"/>
    </source>
</evidence>
<feature type="transmembrane region" description="Helical" evidence="2">
    <location>
        <begin position="965"/>
        <end position="985"/>
    </location>
</feature>
<organism evidence="4 5">
    <name type="scientific">[Myrmecia] bisecta</name>
    <dbReference type="NCBI Taxonomy" id="41462"/>
    <lineage>
        <taxon>Eukaryota</taxon>
        <taxon>Viridiplantae</taxon>
        <taxon>Chlorophyta</taxon>
        <taxon>core chlorophytes</taxon>
        <taxon>Trebouxiophyceae</taxon>
        <taxon>Trebouxiales</taxon>
        <taxon>Trebouxiaceae</taxon>
        <taxon>Myrmecia</taxon>
    </lineage>
</organism>
<protein>
    <recommendedName>
        <fullName evidence="3">Tyrosine-protein kinase ephrin type A/B receptor-like domain-containing protein</fullName>
    </recommendedName>
</protein>
<reference evidence="4 5" key="1">
    <citation type="journal article" date="2024" name="Nat. Commun.">
        <title>Phylogenomics reveals the evolutionary origins of lichenization in chlorophyte algae.</title>
        <authorList>
            <person name="Puginier C."/>
            <person name="Libourel C."/>
            <person name="Otte J."/>
            <person name="Skaloud P."/>
            <person name="Haon M."/>
            <person name="Grisel S."/>
            <person name="Petersen M."/>
            <person name="Berrin J.G."/>
            <person name="Delaux P.M."/>
            <person name="Dal Grande F."/>
            <person name="Keller J."/>
        </authorList>
    </citation>
    <scope>NUCLEOTIDE SEQUENCE [LARGE SCALE GENOMIC DNA]</scope>
    <source>
        <strain evidence="4 5">SAG 2043</strain>
    </source>
</reference>
<keyword evidence="2" id="KW-1133">Transmembrane helix</keyword>
<accession>A0AAW1Q699</accession>
<feature type="transmembrane region" description="Helical" evidence="2">
    <location>
        <begin position="1023"/>
        <end position="1051"/>
    </location>
</feature>
<dbReference type="Gene3D" id="2.10.50.10">
    <property type="entry name" value="Tumor Necrosis Factor Receptor, subunit A, domain 2"/>
    <property type="match status" value="1"/>
</dbReference>
<dbReference type="Proteomes" id="UP001489004">
    <property type="component" value="Unassembled WGS sequence"/>
</dbReference>
<feature type="transmembrane region" description="Helical" evidence="2">
    <location>
        <begin position="1077"/>
        <end position="1098"/>
    </location>
</feature>
<dbReference type="Pfam" id="PF07699">
    <property type="entry name" value="Ephrin_rec_like"/>
    <property type="match status" value="1"/>
</dbReference>
<evidence type="ECO:0000256" key="1">
    <source>
        <dbReference type="SAM" id="MobiDB-lite"/>
    </source>
</evidence>